<evidence type="ECO:0000256" key="1">
    <source>
        <dbReference type="SAM" id="Phobius"/>
    </source>
</evidence>
<keyword evidence="1" id="KW-1133">Transmembrane helix</keyword>
<protein>
    <submittedName>
        <fullName evidence="2">Uncharacterized protein</fullName>
    </submittedName>
</protein>
<dbReference type="Proteomes" id="UP000277633">
    <property type="component" value="Unassembled WGS sequence"/>
</dbReference>
<evidence type="ECO:0000313" key="2">
    <source>
        <dbReference type="EMBL" id="RLG69528.1"/>
    </source>
</evidence>
<keyword evidence="1" id="KW-0812">Transmembrane</keyword>
<gene>
    <name evidence="2" type="ORF">DRO07_02145</name>
</gene>
<feature type="non-terminal residue" evidence="2">
    <location>
        <position position="132"/>
    </location>
</feature>
<accession>A0A497JFE2</accession>
<reference evidence="2 3" key="1">
    <citation type="submission" date="2018-06" db="EMBL/GenBank/DDBJ databases">
        <title>Extensive metabolic versatility and redundancy in microbially diverse, dynamic hydrothermal sediments.</title>
        <authorList>
            <person name="Dombrowski N."/>
            <person name="Teske A."/>
            <person name="Baker B.J."/>
        </authorList>
    </citation>
    <scope>NUCLEOTIDE SEQUENCE [LARGE SCALE GENOMIC DNA]</scope>
    <source>
        <strain evidence="2">B9_G13</strain>
    </source>
</reference>
<sequence length="132" mass="15261">MPTGKGYFWPFRLLVAAIFGLAVLLIIISTINYFNTIHLRESEERLMEGLRSAINAPTTPDKLENGLVLKKDLSFVRGVYSVKPFSNRFNMPVDCIKFQSYRTNFEVIDEKRMNVKYDAKADVYFQCVYQSS</sequence>
<keyword evidence="1" id="KW-0472">Membrane</keyword>
<name>A0A497JFE2_9ARCH</name>
<feature type="transmembrane region" description="Helical" evidence="1">
    <location>
        <begin position="12"/>
        <end position="35"/>
    </location>
</feature>
<comment type="caution">
    <text evidence="2">The sequence shown here is derived from an EMBL/GenBank/DDBJ whole genome shotgun (WGS) entry which is preliminary data.</text>
</comment>
<dbReference type="AlphaFoldDB" id="A0A497JFE2"/>
<proteinExistence type="predicted"/>
<evidence type="ECO:0000313" key="3">
    <source>
        <dbReference type="Proteomes" id="UP000277633"/>
    </source>
</evidence>
<organism evidence="2 3">
    <name type="scientific">Candidatus Iainarchaeum sp</name>
    <dbReference type="NCBI Taxonomy" id="3101447"/>
    <lineage>
        <taxon>Archaea</taxon>
        <taxon>Candidatus Iainarchaeota</taxon>
        <taxon>Candidatus Iainarchaeia</taxon>
        <taxon>Candidatus Iainarchaeales</taxon>
        <taxon>Candidatus Iainarchaeaceae</taxon>
        <taxon>Candidatus Iainarchaeum</taxon>
    </lineage>
</organism>
<dbReference type="EMBL" id="QMWO01000069">
    <property type="protein sequence ID" value="RLG69528.1"/>
    <property type="molecule type" value="Genomic_DNA"/>
</dbReference>